<dbReference type="Proteomes" id="UP000464597">
    <property type="component" value="Chromosome"/>
</dbReference>
<protein>
    <submittedName>
        <fullName evidence="2">Restriction endonuclease</fullName>
    </submittedName>
</protein>
<proteinExistence type="predicted"/>
<organism evidence="2 3">
    <name type="scientific">Rathayibacter festucae</name>
    <dbReference type="NCBI Taxonomy" id="110937"/>
    <lineage>
        <taxon>Bacteria</taxon>
        <taxon>Bacillati</taxon>
        <taxon>Actinomycetota</taxon>
        <taxon>Actinomycetes</taxon>
        <taxon>Micrococcales</taxon>
        <taxon>Microbacteriaceae</taxon>
        <taxon>Rathayibacter</taxon>
    </lineage>
</organism>
<keyword evidence="2" id="KW-0378">Hydrolase</keyword>
<dbReference type="InterPro" id="IPR002052">
    <property type="entry name" value="DNA_methylase_N6_adenine_CS"/>
</dbReference>
<feature type="domain" description="Type II methyltransferase M.TaqI-like" evidence="1">
    <location>
        <begin position="90"/>
        <end position="264"/>
    </location>
</feature>
<dbReference type="GO" id="GO:0004519">
    <property type="term" value="F:endonuclease activity"/>
    <property type="evidence" value="ECO:0007669"/>
    <property type="project" value="UniProtKB-KW"/>
</dbReference>
<keyword evidence="2" id="KW-0540">Nuclease</keyword>
<dbReference type="Pfam" id="PF07669">
    <property type="entry name" value="Eco57I"/>
    <property type="match status" value="1"/>
</dbReference>
<dbReference type="RefSeq" id="WP_159423860.1">
    <property type="nucleotide sequence ID" value="NZ_CP047180.1"/>
</dbReference>
<dbReference type="Gene3D" id="3.40.50.150">
    <property type="entry name" value="Vaccinia Virus protein VP39"/>
    <property type="match status" value="1"/>
</dbReference>
<dbReference type="InterPro" id="IPR029063">
    <property type="entry name" value="SAM-dependent_MTases_sf"/>
</dbReference>
<keyword evidence="2" id="KW-0255">Endonuclease</keyword>
<keyword evidence="3" id="KW-1185">Reference proteome</keyword>
<sequence>MALNRFGQHVPDILDSLAQLSNDEVPTPPTLANEMLDLLPAEVWINPTLTWLDPCSKSGVFLREVAARLLSGLAEWEPDYDKRRNHIFHNMLHGTSITELTGMMSRRSLYYSKDAASEHSVVHFRRPHGNLPFVYAQHDFGKNNSANLCTICGGPRDLERGAERENYAYSFIHGAFPTKELDMKFDVIVGNPPYQIDSDGNTRTKPVYQLFVQQAIKMDPRYVLMITPSRWFAGGLGLDDYRAQMLRDHRLSHFIDYPQSKDCFPGVKIRGGVSYFLWDRKHTEGCTVQTVRGTNLGVAMTRSLDAYDVFVRYNEGVRVLEKVGTYGDPKMKERVSSLVPFGLRAKFNDYVTPGTFGAVKLHIMGRKTQWVDRSAITVNEQWLGKYKTLLHAAYGEDHDGPFAVIASPFVGGPNSACTETYLVIDTFDSQEEAENLASYLRTKFCRFLIWLRMNTQHVSKDRFAFVPQLPMDRVWDDAALYKRYGLDETEINFIEWQIREMSGPAVAVSA</sequence>
<name>A0ABX6H4C3_9MICO</name>
<dbReference type="PRINTS" id="PR00507">
    <property type="entry name" value="N12N6MTFRASE"/>
</dbReference>
<accession>A0ABX6H4C3</accession>
<dbReference type="SUPFAM" id="SSF53335">
    <property type="entry name" value="S-adenosyl-L-methionine-dependent methyltransferases"/>
    <property type="match status" value="1"/>
</dbReference>
<dbReference type="PROSITE" id="PS00092">
    <property type="entry name" value="N6_MTASE"/>
    <property type="match status" value="1"/>
</dbReference>
<evidence type="ECO:0000259" key="1">
    <source>
        <dbReference type="Pfam" id="PF07669"/>
    </source>
</evidence>
<dbReference type="InterPro" id="IPR011639">
    <property type="entry name" value="MethylTrfase_TaqI-like_dom"/>
</dbReference>
<evidence type="ECO:0000313" key="3">
    <source>
        <dbReference type="Proteomes" id="UP000464597"/>
    </source>
</evidence>
<gene>
    <name evidence="2" type="ORF">GSU69_18655</name>
</gene>
<evidence type="ECO:0000313" key="2">
    <source>
        <dbReference type="EMBL" id="QHC64505.1"/>
    </source>
</evidence>
<reference evidence="3" key="1">
    <citation type="submission" date="2019-12" db="EMBL/GenBank/DDBJ databases">
        <title>Complete and draft genome sequences of new strains and members of some known species of the genus Rathayibacter isolated from plants.</title>
        <authorList>
            <person name="Tarlachkov S.V."/>
            <person name="Starodumova I.P."/>
            <person name="Dorofeeva L.V."/>
            <person name="Prisyazhnaya N.V."/>
            <person name="Leyn S."/>
            <person name="Zlamal J."/>
            <person name="Elan M."/>
            <person name="Osterman A.L."/>
            <person name="Nadler S."/>
            <person name="Subbotin S.A."/>
            <person name="Evtushenko L.I."/>
        </authorList>
    </citation>
    <scope>NUCLEOTIDE SEQUENCE [LARGE SCALE GENOMIC DNA]</scope>
    <source>
        <strain evidence="3">VKM Ac-2802</strain>
    </source>
</reference>
<dbReference type="EMBL" id="CP047180">
    <property type="protein sequence ID" value="QHC64505.1"/>
    <property type="molecule type" value="Genomic_DNA"/>
</dbReference>